<comment type="subcellular location">
    <subcellularLocation>
        <location evidence="1">Membrane</location>
        <topology evidence="1">Multi-pass membrane protein</topology>
    </subcellularLocation>
</comment>
<feature type="transmembrane region" description="Helical" evidence="6">
    <location>
        <begin position="289"/>
        <end position="317"/>
    </location>
</feature>
<dbReference type="GO" id="GO:0016020">
    <property type="term" value="C:membrane"/>
    <property type="evidence" value="ECO:0007669"/>
    <property type="project" value="UniProtKB-SubCell"/>
</dbReference>
<evidence type="ECO:0000256" key="5">
    <source>
        <dbReference type="ARBA" id="ARBA00023136"/>
    </source>
</evidence>
<proteinExistence type="inferred from homology"/>
<evidence type="ECO:0000313" key="7">
    <source>
        <dbReference type="EMBL" id="SDF31633.1"/>
    </source>
</evidence>
<evidence type="ECO:0000256" key="4">
    <source>
        <dbReference type="ARBA" id="ARBA00022989"/>
    </source>
</evidence>
<keyword evidence="8" id="KW-1185">Reference proteome</keyword>
<evidence type="ECO:0000256" key="1">
    <source>
        <dbReference type="ARBA" id="ARBA00004141"/>
    </source>
</evidence>
<feature type="transmembrane region" description="Helical" evidence="6">
    <location>
        <begin position="249"/>
        <end position="269"/>
    </location>
</feature>
<feature type="transmembrane region" description="Helical" evidence="6">
    <location>
        <begin position="12"/>
        <end position="43"/>
    </location>
</feature>
<dbReference type="Proteomes" id="UP000199076">
    <property type="component" value="Unassembled WGS sequence"/>
</dbReference>
<dbReference type="EMBL" id="FNBK01000005">
    <property type="protein sequence ID" value="SDF31633.1"/>
    <property type="molecule type" value="Genomic_DNA"/>
</dbReference>
<feature type="transmembrane region" description="Helical" evidence="6">
    <location>
        <begin position="132"/>
        <end position="154"/>
    </location>
</feature>
<accession>A0A1G7K324</accession>
<feature type="transmembrane region" description="Helical" evidence="6">
    <location>
        <begin position="188"/>
        <end position="212"/>
    </location>
</feature>
<evidence type="ECO:0000256" key="6">
    <source>
        <dbReference type="SAM" id="Phobius"/>
    </source>
</evidence>
<keyword evidence="5 6" id="KW-0472">Membrane</keyword>
<evidence type="ECO:0000313" key="8">
    <source>
        <dbReference type="Proteomes" id="UP000199076"/>
    </source>
</evidence>
<dbReference type="RefSeq" id="WP_092690456.1">
    <property type="nucleotide sequence ID" value="NZ_FNBK01000005.1"/>
</dbReference>
<feature type="transmembrane region" description="Helical" evidence="6">
    <location>
        <begin position="218"/>
        <end position="242"/>
    </location>
</feature>
<name>A0A1G7K324_9EURY</name>
<dbReference type="AlphaFoldDB" id="A0A1G7K324"/>
<comment type="similarity">
    <text evidence="2">Belongs to the autoinducer-2 exporter (AI-2E) (TC 2.A.86) family.</text>
</comment>
<keyword evidence="3 6" id="KW-0812">Transmembrane</keyword>
<protein>
    <submittedName>
        <fullName evidence="7">Predicted PurR-regulated permease PerM</fullName>
    </submittedName>
</protein>
<dbReference type="InterPro" id="IPR002549">
    <property type="entry name" value="AI-2E-like"/>
</dbReference>
<sequence length="336" mass="35809">MAVDRRRRRVLLGAFVVLAILATLVLSQVLATVFFAVTVAYVLYPVRQMIRHRGWGRRVSAGVATLVGFLAVVIAALPIIGALYARRLTFVSFVRELPAEIPVSAFGFEFAVDVSVVRTRAQSVLTDVAVDLAAAAPVIALKATLFVLLVYALLWRPHEIRATTFELVPSVYHDIVEGFHRRVRDTLYAIYVLQAATAFGTFCIAYGVFAALGYDSVLVLAVLAGLLQFVPIIGPSVLVILLGIYQVTLGNPSGAVLVVGFGLVLIGFLPDALIRPRLASYTAGMPGSLYFVGFVGGVLTIGVVGFIAGPLAVAVLLEAGQQLSTEMGVEPAPPDD</sequence>
<organism evidence="7 8">
    <name type="scientific">Halorientalis regularis</name>
    <dbReference type="NCBI Taxonomy" id="660518"/>
    <lineage>
        <taxon>Archaea</taxon>
        <taxon>Methanobacteriati</taxon>
        <taxon>Methanobacteriota</taxon>
        <taxon>Stenosarchaea group</taxon>
        <taxon>Halobacteria</taxon>
        <taxon>Halobacteriales</taxon>
        <taxon>Haloarculaceae</taxon>
        <taxon>Halorientalis</taxon>
    </lineage>
</organism>
<keyword evidence="4 6" id="KW-1133">Transmembrane helix</keyword>
<dbReference type="PANTHER" id="PTHR21716">
    <property type="entry name" value="TRANSMEMBRANE PROTEIN"/>
    <property type="match status" value="1"/>
</dbReference>
<dbReference type="STRING" id="660518.SAMN05216218_105155"/>
<reference evidence="8" key="1">
    <citation type="submission" date="2016-10" db="EMBL/GenBank/DDBJ databases">
        <authorList>
            <person name="Varghese N."/>
            <person name="Submissions S."/>
        </authorList>
    </citation>
    <scope>NUCLEOTIDE SEQUENCE [LARGE SCALE GENOMIC DNA]</scope>
    <source>
        <strain evidence="8">IBRC-M 10760</strain>
    </source>
</reference>
<dbReference type="PANTHER" id="PTHR21716:SF4">
    <property type="entry name" value="TRANSMEMBRANE PROTEIN 245"/>
    <property type="match status" value="1"/>
</dbReference>
<gene>
    <name evidence="7" type="ORF">SAMN05216218_105155</name>
</gene>
<evidence type="ECO:0000256" key="2">
    <source>
        <dbReference type="ARBA" id="ARBA00009773"/>
    </source>
</evidence>
<dbReference type="Pfam" id="PF01594">
    <property type="entry name" value="AI-2E_transport"/>
    <property type="match status" value="1"/>
</dbReference>
<evidence type="ECO:0000256" key="3">
    <source>
        <dbReference type="ARBA" id="ARBA00022692"/>
    </source>
</evidence>
<feature type="transmembrane region" description="Helical" evidence="6">
    <location>
        <begin position="63"/>
        <end position="85"/>
    </location>
</feature>
<dbReference type="OrthoDB" id="137390at2157"/>